<feature type="repeat" description="HEAT" evidence="2">
    <location>
        <begin position="230"/>
        <end position="266"/>
    </location>
</feature>
<dbReference type="InterPro" id="IPR011989">
    <property type="entry name" value="ARM-like"/>
</dbReference>
<feature type="compositionally biased region" description="Low complexity" evidence="3">
    <location>
        <begin position="478"/>
        <end position="489"/>
    </location>
</feature>
<dbReference type="GO" id="GO:0019888">
    <property type="term" value="F:protein phosphatase regulator activity"/>
    <property type="evidence" value="ECO:0007669"/>
    <property type="project" value="TreeGrafter"/>
</dbReference>
<dbReference type="EMBL" id="BDRX01000010">
    <property type="protein sequence ID" value="GBF89506.1"/>
    <property type="molecule type" value="Genomic_DNA"/>
</dbReference>
<feature type="repeat" description="HEAT" evidence="2">
    <location>
        <begin position="67"/>
        <end position="104"/>
    </location>
</feature>
<feature type="region of interest" description="Disordered" evidence="3">
    <location>
        <begin position="923"/>
        <end position="1080"/>
    </location>
</feature>
<feature type="compositionally biased region" description="Low complexity" evidence="3">
    <location>
        <begin position="403"/>
        <end position="414"/>
    </location>
</feature>
<reference evidence="4 5" key="1">
    <citation type="journal article" date="2018" name="Sci. Rep.">
        <title>Raphidocelis subcapitata (=Pseudokirchneriella subcapitata) provides an insight into genome evolution and environmental adaptations in the Sphaeropleales.</title>
        <authorList>
            <person name="Suzuki S."/>
            <person name="Yamaguchi H."/>
            <person name="Nakajima N."/>
            <person name="Kawachi M."/>
        </authorList>
    </citation>
    <scope>NUCLEOTIDE SEQUENCE [LARGE SCALE GENOMIC DNA]</scope>
    <source>
        <strain evidence="4 5">NIES-35</strain>
    </source>
</reference>
<feature type="compositionally biased region" description="Low complexity" evidence="3">
    <location>
        <begin position="759"/>
        <end position="787"/>
    </location>
</feature>
<dbReference type="AlphaFoldDB" id="A0A2V0NPH6"/>
<dbReference type="PANTHER" id="PTHR10648">
    <property type="entry name" value="SERINE/THREONINE-PROTEIN PHOSPHATASE PP2A 65 KDA REGULATORY SUBUNIT"/>
    <property type="match status" value="1"/>
</dbReference>
<dbReference type="PANTHER" id="PTHR10648:SF1">
    <property type="entry name" value="SERINE_THREONINE-PROTEIN PHOSPHATASE 4 REGULATORY SUBUNIT 1"/>
    <property type="match status" value="1"/>
</dbReference>
<dbReference type="PROSITE" id="PS50077">
    <property type="entry name" value="HEAT_REPEAT"/>
    <property type="match status" value="3"/>
</dbReference>
<evidence type="ECO:0008006" key="6">
    <source>
        <dbReference type="Google" id="ProtNLM"/>
    </source>
</evidence>
<feature type="compositionally biased region" description="Low complexity" evidence="3">
    <location>
        <begin position="1019"/>
        <end position="1043"/>
    </location>
</feature>
<name>A0A2V0NPH6_9CHLO</name>
<feature type="region of interest" description="Disordered" evidence="3">
    <location>
        <begin position="1"/>
        <end position="24"/>
    </location>
</feature>
<evidence type="ECO:0000256" key="2">
    <source>
        <dbReference type="PROSITE-ProRule" id="PRU00103"/>
    </source>
</evidence>
<protein>
    <recommendedName>
        <fullName evidence="6">TOG domain-containing protein</fullName>
    </recommendedName>
</protein>
<keyword evidence="5" id="KW-1185">Reference proteome</keyword>
<dbReference type="InterPro" id="IPR016024">
    <property type="entry name" value="ARM-type_fold"/>
</dbReference>
<keyword evidence="1" id="KW-0677">Repeat</keyword>
<evidence type="ECO:0000313" key="4">
    <source>
        <dbReference type="EMBL" id="GBF89506.1"/>
    </source>
</evidence>
<dbReference type="GO" id="GO:0005737">
    <property type="term" value="C:cytoplasm"/>
    <property type="evidence" value="ECO:0007669"/>
    <property type="project" value="TreeGrafter"/>
</dbReference>
<evidence type="ECO:0000256" key="1">
    <source>
        <dbReference type="ARBA" id="ARBA00022737"/>
    </source>
</evidence>
<feature type="compositionally biased region" description="Low complexity" evidence="3">
    <location>
        <begin position="435"/>
        <end position="444"/>
    </location>
</feature>
<feature type="repeat" description="HEAT" evidence="2">
    <location>
        <begin position="718"/>
        <end position="756"/>
    </location>
</feature>
<dbReference type="InterPro" id="IPR051023">
    <property type="entry name" value="PP2A_Regulatory_Subunit_A"/>
</dbReference>
<dbReference type="STRING" id="307507.A0A2V0NPH6"/>
<feature type="region of interest" description="Disordered" evidence="3">
    <location>
        <begin position="759"/>
        <end position="848"/>
    </location>
</feature>
<dbReference type="SUPFAM" id="SSF48371">
    <property type="entry name" value="ARM repeat"/>
    <property type="match status" value="1"/>
</dbReference>
<organism evidence="4 5">
    <name type="scientific">Raphidocelis subcapitata</name>
    <dbReference type="NCBI Taxonomy" id="307507"/>
    <lineage>
        <taxon>Eukaryota</taxon>
        <taxon>Viridiplantae</taxon>
        <taxon>Chlorophyta</taxon>
        <taxon>core chlorophytes</taxon>
        <taxon>Chlorophyceae</taxon>
        <taxon>CS clade</taxon>
        <taxon>Sphaeropleales</taxon>
        <taxon>Selenastraceae</taxon>
        <taxon>Raphidocelis</taxon>
    </lineage>
</organism>
<evidence type="ECO:0000256" key="3">
    <source>
        <dbReference type="SAM" id="MobiDB-lite"/>
    </source>
</evidence>
<evidence type="ECO:0000313" key="5">
    <source>
        <dbReference type="Proteomes" id="UP000247498"/>
    </source>
</evidence>
<dbReference type="Proteomes" id="UP000247498">
    <property type="component" value="Unassembled WGS sequence"/>
</dbReference>
<accession>A0A2V0NPH6</accession>
<dbReference type="InterPro" id="IPR021133">
    <property type="entry name" value="HEAT_type_2"/>
</dbReference>
<feature type="compositionally biased region" description="Low complexity" evidence="3">
    <location>
        <begin position="963"/>
        <end position="972"/>
    </location>
</feature>
<dbReference type="Gene3D" id="1.25.10.10">
    <property type="entry name" value="Leucine-rich Repeat Variant"/>
    <property type="match status" value="2"/>
</dbReference>
<feature type="region of interest" description="Disordered" evidence="3">
    <location>
        <begin position="403"/>
        <end position="497"/>
    </location>
</feature>
<sequence>MASPAPWGPGGLAADPVEEDDDESRCPLEKIVDSLRKSGMRTIQRMAHVEGMAAAARAAAYEQCALLYPALEELLADAEPEVAAAALQQLPTLGELLHAKDAGRAAADLQRCLLPLLLPLALHDNEAVLRGAVVAYQRLAALLPRDAAASAAQAAISALDARGAEDAAVAAARVFAHTAASWSEAALRARAPELLRRWCGHRDFAVREAIACCMSLVADALPLDVWRDALLPWFSQLCRDNNWRVRRAAALDLPRLVGMLHRLQQRLDAAAAAAAAAAEGGCGGAAACGGACRCDRAAREGGSRCSVCAACSFTCGACGEEGAATPRCPVTGAGISPLGDAPLGGCSHIGAGAAAAASAGAADDRHSRQPRHYPRRHGARGVAFISASLPASVWSAHARRPAGAKAPGAMAGHPLSSSLVVDEPPALGSAPPSPRASESSSLSSSDDRPLAGSPGPASPRGAEARGECEDAGGGAADGGAKAAAAPPADGEVERPPCPLAEQQPALHACWAVLRSCVDCTTADSSHWVKVTALSGLGPCLLALPPCQLSGLLVGRFVATGSSTTVIYDMSPALACAQSLGAVASRLGARHWPDVRGAFVHLQGSRDPAVLQELVAGLPFMARHLGTPILQTELLPALLTLAHDHLPWIDAALVAAAPPLLEALPRGSHDALLRVLSKLAHGAGGDGERCRSWRLRRDIAAQLGRLARAAGRPAVVDLLWPALIALAADPVAAVRDAAAAQVGPLLAALLPLLVPDQEQAAEAAQRARGQGPQRQQEQPRPLQERQQACEPGASPSAGNEGSADSAATGAQGSGPEAEPSQSESGESSGSGRSSFESGGSHDAGDPAGDCADTASSGLGGFGGYCGGAAAGGGGFEEEGGFLGGLPCALSAPPCGGLPCALSAPPCDGLPSSLAPPEAAPLAVDHGEACGDAPASGSSRSRRVRFGSGEAPAAQRRPAVASPRGSADSSGSEGESSDSEATGGGSGPTSRSNLPPRSPMHPALVPVGSWSSQHPGMAPVGSRSSSSTSTSTTTSSGGGAIASSAPVQHHSRCASVGAMPGTRGALATPHGPVRRRATTGRLGGGVAGASECGFDPLCVSPSQYVDCLVQRFGRSSSFQGRQLFVTMGLGLLAHAAPLLPRRKREMVASALEALAEDSVAGVRVAAEGAAAALRAAAVERAAEGRAAAGGGAAGAAGACGAGAGAGCVVPDGGRTSDGGEPPAAAALPAAHQHLLHAARALARARGDSFEAAAAALCGRRNPLVQSTAPIPIDV</sequence>
<feature type="compositionally biased region" description="Low complexity" evidence="3">
    <location>
        <begin position="812"/>
        <end position="839"/>
    </location>
</feature>
<proteinExistence type="predicted"/>
<comment type="caution">
    <text evidence="4">The sequence shown here is derived from an EMBL/GenBank/DDBJ whole genome shotgun (WGS) entry which is preliminary data.</text>
</comment>
<dbReference type="InParanoid" id="A0A2V0NPH6"/>
<gene>
    <name evidence="4" type="ORF">Rsub_02078</name>
</gene>